<sequence length="120" mass="13812">KMIGGPDIPGVGWAGGIERLMLLMDLPRKNMIRNHLIVIDESLKNYGIKVLSILHENQIPIYWGYKYNLKKSLAFANDKKAEFVIIIGEEEYKNNKYTLKNLFDSSQETLSLEELIKKLS</sequence>
<reference evidence="2" key="1">
    <citation type="submission" date="2018-05" db="EMBL/GenBank/DDBJ databases">
        <authorList>
            <person name="Lanie J.A."/>
            <person name="Ng W.-L."/>
            <person name="Kazmierczak K.M."/>
            <person name="Andrzejewski T.M."/>
            <person name="Davidsen T.M."/>
            <person name="Wayne K.J."/>
            <person name="Tettelin H."/>
            <person name="Glass J.I."/>
            <person name="Rusch D."/>
            <person name="Podicherti R."/>
            <person name="Tsui H.-C.T."/>
            <person name="Winkler M.E."/>
        </authorList>
    </citation>
    <scope>NUCLEOTIDE SEQUENCE</scope>
</reference>
<gene>
    <name evidence="2" type="ORF">METZ01_LOCUS120364</name>
</gene>
<dbReference type="InterPro" id="IPR036621">
    <property type="entry name" value="Anticodon-bd_dom_sf"/>
</dbReference>
<dbReference type="Pfam" id="PF03129">
    <property type="entry name" value="HGTP_anticodon"/>
    <property type="match status" value="1"/>
</dbReference>
<dbReference type="EMBL" id="UINC01016164">
    <property type="protein sequence ID" value="SVA67510.1"/>
    <property type="molecule type" value="Genomic_DNA"/>
</dbReference>
<dbReference type="AlphaFoldDB" id="A0A381XS97"/>
<evidence type="ECO:0000259" key="1">
    <source>
        <dbReference type="Pfam" id="PF03129"/>
    </source>
</evidence>
<name>A0A381XS97_9ZZZZ</name>
<feature type="domain" description="Anticodon-binding" evidence="1">
    <location>
        <begin position="37"/>
        <end position="119"/>
    </location>
</feature>
<dbReference type="Gene3D" id="3.40.50.800">
    <property type="entry name" value="Anticodon-binding domain"/>
    <property type="match status" value="1"/>
</dbReference>
<protein>
    <recommendedName>
        <fullName evidence="1">Anticodon-binding domain-containing protein</fullName>
    </recommendedName>
</protein>
<feature type="non-terminal residue" evidence="2">
    <location>
        <position position="1"/>
    </location>
</feature>
<accession>A0A381XS97</accession>
<dbReference type="SUPFAM" id="SSF52954">
    <property type="entry name" value="Class II aaRS ABD-related"/>
    <property type="match status" value="1"/>
</dbReference>
<evidence type="ECO:0000313" key="2">
    <source>
        <dbReference type="EMBL" id="SVA67510.1"/>
    </source>
</evidence>
<organism evidence="2">
    <name type="scientific">marine metagenome</name>
    <dbReference type="NCBI Taxonomy" id="408172"/>
    <lineage>
        <taxon>unclassified sequences</taxon>
        <taxon>metagenomes</taxon>
        <taxon>ecological metagenomes</taxon>
    </lineage>
</organism>
<dbReference type="InterPro" id="IPR004154">
    <property type="entry name" value="Anticodon-bd"/>
</dbReference>
<proteinExistence type="predicted"/>